<evidence type="ECO:0000313" key="2">
    <source>
        <dbReference type="EMBL" id="KAG0556337.1"/>
    </source>
</evidence>
<keyword evidence="3" id="KW-1185">Reference proteome</keyword>
<evidence type="ECO:0000256" key="1">
    <source>
        <dbReference type="SAM" id="MobiDB-lite"/>
    </source>
</evidence>
<protein>
    <submittedName>
        <fullName evidence="2">Uncharacterized protein</fullName>
    </submittedName>
</protein>
<dbReference type="AlphaFoldDB" id="A0A8T0GCV4"/>
<reference evidence="2 3" key="1">
    <citation type="submission" date="2020-06" db="EMBL/GenBank/DDBJ databases">
        <title>WGS assembly of Ceratodon purpureus strain R40.</title>
        <authorList>
            <person name="Carey S.B."/>
            <person name="Jenkins J."/>
            <person name="Shu S."/>
            <person name="Lovell J.T."/>
            <person name="Sreedasyam A."/>
            <person name="Maumus F."/>
            <person name="Tiley G.P."/>
            <person name="Fernandez-Pozo N."/>
            <person name="Barry K."/>
            <person name="Chen C."/>
            <person name="Wang M."/>
            <person name="Lipzen A."/>
            <person name="Daum C."/>
            <person name="Saski C.A."/>
            <person name="Payton A.C."/>
            <person name="Mcbreen J.C."/>
            <person name="Conrad R.E."/>
            <person name="Kollar L.M."/>
            <person name="Olsson S."/>
            <person name="Huttunen S."/>
            <person name="Landis J.B."/>
            <person name="Wickett N.J."/>
            <person name="Johnson M.G."/>
            <person name="Rensing S.A."/>
            <person name="Grimwood J."/>
            <person name="Schmutz J."/>
            <person name="Mcdaniel S.F."/>
        </authorList>
    </citation>
    <scope>NUCLEOTIDE SEQUENCE [LARGE SCALE GENOMIC DNA]</scope>
    <source>
        <strain evidence="2 3">R40</strain>
    </source>
</reference>
<dbReference type="EMBL" id="CM026432">
    <property type="protein sequence ID" value="KAG0556337.1"/>
    <property type="molecule type" value="Genomic_DNA"/>
</dbReference>
<name>A0A8T0GCV4_CERPU</name>
<feature type="region of interest" description="Disordered" evidence="1">
    <location>
        <begin position="1"/>
        <end position="32"/>
    </location>
</feature>
<comment type="caution">
    <text evidence="2">The sequence shown here is derived from an EMBL/GenBank/DDBJ whole genome shotgun (WGS) entry which is preliminary data.</text>
</comment>
<organism evidence="2 3">
    <name type="scientific">Ceratodon purpureus</name>
    <name type="common">Fire moss</name>
    <name type="synonym">Dicranum purpureum</name>
    <dbReference type="NCBI Taxonomy" id="3225"/>
    <lineage>
        <taxon>Eukaryota</taxon>
        <taxon>Viridiplantae</taxon>
        <taxon>Streptophyta</taxon>
        <taxon>Embryophyta</taxon>
        <taxon>Bryophyta</taxon>
        <taxon>Bryophytina</taxon>
        <taxon>Bryopsida</taxon>
        <taxon>Dicranidae</taxon>
        <taxon>Pseudoditrichales</taxon>
        <taxon>Ditrichaceae</taxon>
        <taxon>Ceratodon</taxon>
    </lineage>
</organism>
<sequence length="32" mass="3651">MMRSVYASPQVSNQITSNEEGQDRMSVSKARY</sequence>
<evidence type="ECO:0000313" key="3">
    <source>
        <dbReference type="Proteomes" id="UP000822688"/>
    </source>
</evidence>
<proteinExistence type="predicted"/>
<accession>A0A8T0GCV4</accession>
<feature type="compositionally biased region" description="Polar residues" evidence="1">
    <location>
        <begin position="7"/>
        <end position="19"/>
    </location>
</feature>
<gene>
    <name evidence="2" type="ORF">KC19_11G045600</name>
</gene>
<dbReference type="Proteomes" id="UP000822688">
    <property type="component" value="Chromosome 11"/>
</dbReference>